<evidence type="ECO:0000313" key="4">
    <source>
        <dbReference type="Proteomes" id="UP000246005"/>
    </source>
</evidence>
<dbReference type="PROSITE" id="PS51674">
    <property type="entry name" value="4FE4S_WBL"/>
    <property type="match status" value="1"/>
</dbReference>
<comment type="caution">
    <text evidence="3">The sequence shown here is derived from an EMBL/GenBank/DDBJ whole genome shotgun (WGS) entry which is preliminary data.</text>
</comment>
<reference evidence="3 4" key="1">
    <citation type="submission" date="2018-05" db="EMBL/GenBank/DDBJ databases">
        <title>Genomic Encyclopedia of Type Strains, Phase IV (KMG-IV): sequencing the most valuable type-strain genomes for metagenomic binning, comparative biology and taxonomic classification.</title>
        <authorList>
            <person name="Goeker M."/>
        </authorList>
    </citation>
    <scope>NUCLEOTIDE SEQUENCE [LARGE SCALE GENOMIC DNA]</scope>
    <source>
        <strain evidence="3 4">DSM 45480</strain>
    </source>
</reference>
<feature type="region of interest" description="Disordered" evidence="1">
    <location>
        <begin position="93"/>
        <end position="112"/>
    </location>
</feature>
<dbReference type="EMBL" id="QGHB01000001">
    <property type="protein sequence ID" value="PWK90306.1"/>
    <property type="molecule type" value="Genomic_DNA"/>
</dbReference>
<dbReference type="Pfam" id="PF02467">
    <property type="entry name" value="Whib"/>
    <property type="match status" value="1"/>
</dbReference>
<dbReference type="InterPro" id="IPR034768">
    <property type="entry name" value="4FE4S_WBL"/>
</dbReference>
<organism evidence="3 4">
    <name type="scientific">Lentzea atacamensis</name>
    <dbReference type="NCBI Taxonomy" id="531938"/>
    <lineage>
        <taxon>Bacteria</taxon>
        <taxon>Bacillati</taxon>
        <taxon>Actinomycetota</taxon>
        <taxon>Actinomycetes</taxon>
        <taxon>Pseudonocardiales</taxon>
        <taxon>Pseudonocardiaceae</taxon>
        <taxon>Lentzea</taxon>
    </lineage>
</organism>
<evidence type="ECO:0000256" key="1">
    <source>
        <dbReference type="SAM" id="MobiDB-lite"/>
    </source>
</evidence>
<feature type="domain" description="4Fe-4S Wbl-type" evidence="2">
    <location>
        <begin position="34"/>
        <end position="97"/>
    </location>
</feature>
<accession>A0A316ICP3</accession>
<sequence length="112" mass="12284">MNPHDHPGYVGTRALMLTLFGPSGTPPAWRVDAACAGEDTELFFTNDTTDQALSLCAGCPVIEQCRTDHTAWETRTRSRRFYAAGVVAGTTGSERNQTYYPRTNPTTRKEAA</sequence>
<evidence type="ECO:0000259" key="2">
    <source>
        <dbReference type="PROSITE" id="PS51674"/>
    </source>
</evidence>
<feature type="compositionally biased region" description="Polar residues" evidence="1">
    <location>
        <begin position="93"/>
        <end position="106"/>
    </location>
</feature>
<gene>
    <name evidence="3" type="ORF">C8D88_101322</name>
</gene>
<dbReference type="AlphaFoldDB" id="A0A316ICP3"/>
<dbReference type="Proteomes" id="UP000246005">
    <property type="component" value="Unassembled WGS sequence"/>
</dbReference>
<evidence type="ECO:0000313" key="3">
    <source>
        <dbReference type="EMBL" id="PWK90306.1"/>
    </source>
</evidence>
<name>A0A316ICP3_9PSEU</name>
<proteinExistence type="predicted"/>
<protein>
    <submittedName>
        <fullName evidence="3">Transcription factor WhiB</fullName>
    </submittedName>
</protein>
<dbReference type="RefSeq" id="WP_109629188.1">
    <property type="nucleotide sequence ID" value="NZ_QGHB01000001.1"/>
</dbReference>